<gene>
    <name evidence="1" type="ORF">LOC71_19440</name>
</gene>
<comment type="caution">
    <text evidence="1">The sequence shown here is derived from an EMBL/GenBank/DDBJ whole genome shotgun (WGS) entry which is preliminary data.</text>
</comment>
<name>A0ABS8NLR8_9BACT</name>
<accession>A0ABS8NLR8</accession>
<reference evidence="1" key="1">
    <citation type="submission" date="2021-11" db="EMBL/GenBank/DDBJ databases">
        <title>Genome sequence.</title>
        <authorList>
            <person name="Sun Q."/>
        </authorList>
    </citation>
    <scope>NUCLEOTIDE SEQUENCE</scope>
    <source>
        <strain evidence="1">JC740</strain>
    </source>
</reference>
<sequence length="156" mass="18153">MLLALLWFAFALRMASSGGYIRYTRLRWVDPAWLWIVDYDFDPPFWVQWANIRCIDAIYFICELHHRGLIAVRRLSDGGRAGASSLSTKSALRLRRTDVAIGRVDASQENRRRHQNVSAFVVFFPAIADGRYPWKFEVGRVKCEMVGVFSRRNRLL</sequence>
<evidence type="ECO:0000313" key="2">
    <source>
        <dbReference type="Proteomes" id="UP001430306"/>
    </source>
</evidence>
<protein>
    <recommendedName>
        <fullName evidence="3">Secreted protein</fullName>
    </recommendedName>
</protein>
<keyword evidence="2" id="KW-1185">Reference proteome</keyword>
<dbReference type="Proteomes" id="UP001430306">
    <property type="component" value="Unassembled WGS sequence"/>
</dbReference>
<proteinExistence type="predicted"/>
<evidence type="ECO:0000313" key="1">
    <source>
        <dbReference type="EMBL" id="MCC9644451.1"/>
    </source>
</evidence>
<dbReference type="RefSeq" id="WP_230276185.1">
    <property type="nucleotide sequence ID" value="NZ_JAJKFW010000054.1"/>
</dbReference>
<evidence type="ECO:0008006" key="3">
    <source>
        <dbReference type="Google" id="ProtNLM"/>
    </source>
</evidence>
<dbReference type="EMBL" id="JAJKFW010000054">
    <property type="protein sequence ID" value="MCC9644451.1"/>
    <property type="molecule type" value="Genomic_DNA"/>
</dbReference>
<organism evidence="1 2">
    <name type="scientific">Rhodopirellula halodulae</name>
    <dbReference type="NCBI Taxonomy" id="2894198"/>
    <lineage>
        <taxon>Bacteria</taxon>
        <taxon>Pseudomonadati</taxon>
        <taxon>Planctomycetota</taxon>
        <taxon>Planctomycetia</taxon>
        <taxon>Pirellulales</taxon>
        <taxon>Pirellulaceae</taxon>
        <taxon>Rhodopirellula</taxon>
    </lineage>
</organism>